<accession>A0A8J9Z6G7</accession>
<evidence type="ECO:0000313" key="3">
    <source>
        <dbReference type="Proteomes" id="UP000838412"/>
    </source>
</evidence>
<evidence type="ECO:0000256" key="1">
    <source>
        <dbReference type="SAM" id="MobiDB-lite"/>
    </source>
</evidence>
<gene>
    <name evidence="2" type="primary">Hypp8284</name>
    <name evidence="2" type="ORF">BLAG_LOCUS9919</name>
</gene>
<keyword evidence="3" id="KW-1185">Reference proteome</keyword>
<feature type="region of interest" description="Disordered" evidence="1">
    <location>
        <begin position="88"/>
        <end position="113"/>
    </location>
</feature>
<dbReference type="EMBL" id="OV696701">
    <property type="protein sequence ID" value="CAH1248597.1"/>
    <property type="molecule type" value="Genomic_DNA"/>
</dbReference>
<feature type="region of interest" description="Disordered" evidence="1">
    <location>
        <begin position="577"/>
        <end position="605"/>
    </location>
</feature>
<name>A0A8J9Z6G7_BRALA</name>
<evidence type="ECO:0000313" key="2">
    <source>
        <dbReference type="EMBL" id="CAH1248597.1"/>
    </source>
</evidence>
<dbReference type="AlphaFoldDB" id="A0A8J9Z6G7"/>
<protein>
    <submittedName>
        <fullName evidence="2">Hypp8284 protein</fullName>
    </submittedName>
</protein>
<reference evidence="2" key="1">
    <citation type="submission" date="2022-01" db="EMBL/GenBank/DDBJ databases">
        <authorList>
            <person name="Braso-Vives M."/>
        </authorList>
    </citation>
    <scope>NUCLEOTIDE SEQUENCE</scope>
</reference>
<dbReference type="OrthoDB" id="5988746at2759"/>
<proteinExistence type="predicted"/>
<sequence>MSHLILTTSCRTDLNHSVSRKIEHGMKERPRCPPALLGRGNGLAAVPIAVWDGVDVETEAWRMEEGQLEIKCRRGNCQNPEAIGSLPAEYTNGGWGKRGERGDESYHSVPSADREDKNFKMDRLQAEIQKDREFITQQAAKQKGKLEHEAIYSHFEEKSWWDTVEEAGYEEVQDGRIEEILDRDASKGRDGNGGRYYSSRETEVPQAATERILQELENNKGTQAAKGPTVLQAVRFVGTAWRDTSAETILKCFQKAGFSKSPRDERTVRQNLVSDLPSEGCKHGHDLDPRDPVAQQWTQQVGVCIYTRYLNITYYPAPSGQRLPRVIYYGPTVGECACRHQYDGAADLLHNIDNSPAATEDLPVVTGSRHSERVFIDCAKSHRLLLRYSGYKDQPSRLVEFGQQRVGHYSCTCPADMRMNVIDELASRETKRVANIINKVKDHLLNGKNIVQASGLRYAVLVLLHELKEDGTARSKSIFLIETLAITQQLCYADADDRSITTVFRMNNAMFLYHLMMKACFPGTPNTISVRRLMGHHLHSLRDHIPITYRVVAIRSTLAENEERQFSTLKRITKSSANYSKPAKEQREVVIPDPSQRAKKVVRPP</sequence>
<feature type="compositionally biased region" description="Basic and acidic residues" evidence="1">
    <location>
        <begin position="185"/>
        <end position="203"/>
    </location>
</feature>
<organism evidence="2 3">
    <name type="scientific">Branchiostoma lanceolatum</name>
    <name type="common">Common lancelet</name>
    <name type="synonym">Amphioxus lanceolatum</name>
    <dbReference type="NCBI Taxonomy" id="7740"/>
    <lineage>
        <taxon>Eukaryota</taxon>
        <taxon>Metazoa</taxon>
        <taxon>Chordata</taxon>
        <taxon>Cephalochordata</taxon>
        <taxon>Leptocardii</taxon>
        <taxon>Amphioxiformes</taxon>
        <taxon>Branchiostomatidae</taxon>
        <taxon>Branchiostoma</taxon>
    </lineage>
</organism>
<dbReference type="Proteomes" id="UP000838412">
    <property type="component" value="Chromosome 16"/>
</dbReference>
<feature type="compositionally biased region" description="Basic and acidic residues" evidence="1">
    <location>
        <begin position="97"/>
        <end position="113"/>
    </location>
</feature>
<feature type="region of interest" description="Disordered" evidence="1">
    <location>
        <begin position="185"/>
        <end position="204"/>
    </location>
</feature>